<keyword evidence="4" id="KW-0101">Branched-chain amino acid catabolism</keyword>
<dbReference type="GO" id="GO:0003995">
    <property type="term" value="F:acyl-CoA dehydrogenase activity"/>
    <property type="evidence" value="ECO:0007669"/>
    <property type="project" value="InterPro"/>
</dbReference>
<dbReference type="PANTHER" id="PTHR43831">
    <property type="entry name" value="ISOBUTYRYL-COA DEHYDROGENASE"/>
    <property type="match status" value="1"/>
</dbReference>
<evidence type="ECO:0000313" key="13">
    <source>
        <dbReference type="Proteomes" id="UP000002931"/>
    </source>
</evidence>
<evidence type="ECO:0000256" key="7">
    <source>
        <dbReference type="ARBA" id="ARBA00023002"/>
    </source>
</evidence>
<evidence type="ECO:0000256" key="1">
    <source>
        <dbReference type="ARBA" id="ARBA00001974"/>
    </source>
</evidence>
<evidence type="ECO:0000256" key="5">
    <source>
        <dbReference type="ARBA" id="ARBA00022630"/>
    </source>
</evidence>
<evidence type="ECO:0000259" key="9">
    <source>
        <dbReference type="Pfam" id="PF00441"/>
    </source>
</evidence>
<keyword evidence="6 8" id="KW-0274">FAD</keyword>
<reference evidence="12 13" key="1">
    <citation type="journal article" date="2010" name="J. Bacteriol.">
        <title>Genome sequences of Pelagibaca bermudensis HTCC2601T and Maritimibacter alkaliphilus HTCC2654T, the type strains of two marine Roseobacter genera.</title>
        <authorList>
            <person name="Thrash J.C."/>
            <person name="Cho J.C."/>
            <person name="Ferriera S."/>
            <person name="Johnson J."/>
            <person name="Vergin K.L."/>
            <person name="Giovannoni S.J."/>
        </authorList>
    </citation>
    <scope>NUCLEOTIDE SEQUENCE [LARGE SCALE GENOMIC DNA]</scope>
    <source>
        <strain evidence="12 13">HTCC2654</strain>
    </source>
</reference>
<evidence type="ECO:0000313" key="12">
    <source>
        <dbReference type="EMBL" id="EAQ13518.1"/>
    </source>
</evidence>
<sequence length="381" mass="41443">MDFALSEEQEAIFDMSHGFGQEHIAPYAQDWERQGTIPKDLWPKVAELGLGGIYVSEEYGGSGLSRLDATLVFEALAMSCPAVGSFLSIHNMCGGMIDKFGTDEDKARWLPALTSMEKVFSYCLTEPGSGSDAAALRTKAEKTNEGWKLNGTKAFISGGSYSDAYLTMVRTGDDGPKGISAMVIEDGATGLSFGGLEDKMGWKAQPTAQVQFDDCVVPHENLMGEEGRGFVYAMAGLDGGRLNIAASALGGAQNALNLTLAYMGERKAFGKTIDQFQALQFRLADNEIKLQAARTFLRQAAWKLDNKAHDATKFCAMAKMFVTDVAFDVANDCLQLHGGYGYLADYGIEKIVRDLRVHQILEGTNEIMRLIVSRQMLADRG</sequence>
<dbReference type="eggNOG" id="COG1960">
    <property type="taxonomic scope" value="Bacteria"/>
</dbReference>
<dbReference type="Gene3D" id="1.10.540.10">
    <property type="entry name" value="Acyl-CoA dehydrogenase/oxidase, N-terminal domain"/>
    <property type="match status" value="1"/>
</dbReference>
<evidence type="ECO:0000256" key="3">
    <source>
        <dbReference type="ARBA" id="ARBA00009347"/>
    </source>
</evidence>
<organism evidence="12 13">
    <name type="scientific">Maritimibacter alkaliphilus HTCC2654</name>
    <dbReference type="NCBI Taxonomy" id="314271"/>
    <lineage>
        <taxon>Bacteria</taxon>
        <taxon>Pseudomonadati</taxon>
        <taxon>Pseudomonadota</taxon>
        <taxon>Alphaproteobacteria</taxon>
        <taxon>Rhodobacterales</taxon>
        <taxon>Roseobacteraceae</taxon>
        <taxon>Maritimibacter</taxon>
    </lineage>
</organism>
<feature type="domain" description="Acyl-CoA oxidase/dehydrogenase middle" evidence="10">
    <location>
        <begin position="122"/>
        <end position="215"/>
    </location>
</feature>
<proteinExistence type="inferred from homology"/>
<protein>
    <submittedName>
        <fullName evidence="12">Acyl-CoA dehydrogenase</fullName>
    </submittedName>
</protein>
<dbReference type="InterPro" id="IPR037069">
    <property type="entry name" value="AcylCoA_DH/ox_N_sf"/>
</dbReference>
<dbReference type="GO" id="GO:0009083">
    <property type="term" value="P:branched-chain amino acid catabolic process"/>
    <property type="evidence" value="ECO:0007669"/>
    <property type="project" value="UniProtKB-KW"/>
</dbReference>
<dbReference type="InterPro" id="IPR009075">
    <property type="entry name" value="AcylCo_DH/oxidase_C"/>
</dbReference>
<dbReference type="InterPro" id="IPR052547">
    <property type="entry name" value="Mito_Isobutyryl-CoADH"/>
</dbReference>
<keyword evidence="7 8" id="KW-0560">Oxidoreductase</keyword>
<dbReference type="InterPro" id="IPR006091">
    <property type="entry name" value="Acyl-CoA_Oxase/DH_mid-dom"/>
</dbReference>
<dbReference type="InterPro" id="IPR006089">
    <property type="entry name" value="Acyl-CoA_DH_CS"/>
</dbReference>
<dbReference type="InterPro" id="IPR046373">
    <property type="entry name" value="Acyl-CoA_Oxase/DH_mid-dom_sf"/>
</dbReference>
<dbReference type="Pfam" id="PF02770">
    <property type="entry name" value="Acyl-CoA_dh_M"/>
    <property type="match status" value="1"/>
</dbReference>
<dbReference type="InterPro" id="IPR009100">
    <property type="entry name" value="AcylCoA_DH/oxidase_NM_dom_sf"/>
</dbReference>
<dbReference type="PROSITE" id="PS00072">
    <property type="entry name" value="ACYL_COA_DH_1"/>
    <property type="match status" value="1"/>
</dbReference>
<comment type="caution">
    <text evidence="12">The sequence shown here is derived from an EMBL/GenBank/DDBJ whole genome shotgun (WGS) entry which is preliminary data.</text>
</comment>
<accession>A3VDC9</accession>
<comment type="pathway">
    <text evidence="2">Amino-acid degradation; L-valine degradation.</text>
</comment>
<dbReference type="GO" id="GO:0050660">
    <property type="term" value="F:flavin adenine dinucleotide binding"/>
    <property type="evidence" value="ECO:0007669"/>
    <property type="project" value="InterPro"/>
</dbReference>
<dbReference type="InterPro" id="IPR013786">
    <property type="entry name" value="AcylCoA_DH/ox_N"/>
</dbReference>
<evidence type="ECO:0000256" key="8">
    <source>
        <dbReference type="RuleBase" id="RU362125"/>
    </source>
</evidence>
<dbReference type="PANTHER" id="PTHR43831:SF1">
    <property type="entry name" value="ISOBUTYRYL-COA DEHYDROGENASE, MITOCHONDRIAL"/>
    <property type="match status" value="1"/>
</dbReference>
<dbReference type="EMBL" id="AAMT01000004">
    <property type="protein sequence ID" value="EAQ13518.1"/>
    <property type="molecule type" value="Genomic_DNA"/>
</dbReference>
<dbReference type="RefSeq" id="WP_008328362.1">
    <property type="nucleotide sequence ID" value="NZ_CH902578.1"/>
</dbReference>
<dbReference type="Pfam" id="PF02771">
    <property type="entry name" value="Acyl-CoA_dh_N"/>
    <property type="match status" value="1"/>
</dbReference>
<comment type="similarity">
    <text evidence="3 8">Belongs to the acyl-CoA dehydrogenase family.</text>
</comment>
<dbReference type="InterPro" id="IPR036250">
    <property type="entry name" value="AcylCo_DH-like_C"/>
</dbReference>
<dbReference type="HOGENOM" id="CLU_018204_0_2_5"/>
<evidence type="ECO:0000256" key="4">
    <source>
        <dbReference type="ARBA" id="ARBA00022456"/>
    </source>
</evidence>
<comment type="cofactor">
    <cofactor evidence="1 8">
        <name>FAD</name>
        <dbReference type="ChEBI" id="CHEBI:57692"/>
    </cofactor>
</comment>
<evidence type="ECO:0000256" key="2">
    <source>
        <dbReference type="ARBA" id="ARBA00005109"/>
    </source>
</evidence>
<name>A3VDC9_9RHOB</name>
<dbReference type="Gene3D" id="1.20.140.10">
    <property type="entry name" value="Butyryl-CoA Dehydrogenase, subunit A, domain 3"/>
    <property type="match status" value="1"/>
</dbReference>
<dbReference type="Proteomes" id="UP000002931">
    <property type="component" value="Unassembled WGS sequence"/>
</dbReference>
<keyword evidence="5 8" id="KW-0285">Flavoprotein</keyword>
<dbReference type="SUPFAM" id="SSF47203">
    <property type="entry name" value="Acyl-CoA dehydrogenase C-terminal domain-like"/>
    <property type="match status" value="1"/>
</dbReference>
<feature type="domain" description="Acyl-CoA dehydrogenase/oxidase C-terminal" evidence="9">
    <location>
        <begin position="227"/>
        <end position="377"/>
    </location>
</feature>
<evidence type="ECO:0000259" key="11">
    <source>
        <dbReference type="Pfam" id="PF02771"/>
    </source>
</evidence>
<dbReference type="Gene3D" id="2.40.110.10">
    <property type="entry name" value="Butyryl-CoA Dehydrogenase, subunit A, domain 2"/>
    <property type="match status" value="1"/>
</dbReference>
<dbReference type="PIRSF" id="PIRSF016578">
    <property type="entry name" value="HsaA"/>
    <property type="match status" value="1"/>
</dbReference>
<evidence type="ECO:0000256" key="6">
    <source>
        <dbReference type="ARBA" id="ARBA00022827"/>
    </source>
</evidence>
<dbReference type="SUPFAM" id="SSF56645">
    <property type="entry name" value="Acyl-CoA dehydrogenase NM domain-like"/>
    <property type="match status" value="1"/>
</dbReference>
<dbReference type="FunFam" id="2.40.110.10:FF:000001">
    <property type="entry name" value="Acyl-CoA dehydrogenase, mitochondrial"/>
    <property type="match status" value="1"/>
</dbReference>
<dbReference type="OrthoDB" id="9775090at2"/>
<dbReference type="Pfam" id="PF00441">
    <property type="entry name" value="Acyl-CoA_dh_1"/>
    <property type="match status" value="1"/>
</dbReference>
<gene>
    <name evidence="12" type="ORF">RB2654_02354</name>
</gene>
<keyword evidence="13" id="KW-1185">Reference proteome</keyword>
<dbReference type="PROSITE" id="PS00073">
    <property type="entry name" value="ACYL_COA_DH_2"/>
    <property type="match status" value="1"/>
</dbReference>
<dbReference type="FunFam" id="1.10.540.10:FF:000026">
    <property type="entry name" value="Acyl-CoA dehydrogenase medium chain"/>
    <property type="match status" value="1"/>
</dbReference>
<evidence type="ECO:0000259" key="10">
    <source>
        <dbReference type="Pfam" id="PF02770"/>
    </source>
</evidence>
<dbReference type="STRING" id="314271.RB2654_02354"/>
<dbReference type="AlphaFoldDB" id="A3VDC9"/>
<feature type="domain" description="Acyl-CoA dehydrogenase/oxidase N-terminal" evidence="11">
    <location>
        <begin position="6"/>
        <end position="117"/>
    </location>
</feature>
<dbReference type="FunFam" id="1.20.140.10:FF:000001">
    <property type="entry name" value="Acyl-CoA dehydrogenase"/>
    <property type="match status" value="1"/>
</dbReference>